<organism evidence="2">
    <name type="scientific">Nothobranchius korthausae</name>
    <dbReference type="NCBI Taxonomy" id="1143690"/>
    <lineage>
        <taxon>Eukaryota</taxon>
        <taxon>Metazoa</taxon>
        <taxon>Chordata</taxon>
        <taxon>Craniata</taxon>
        <taxon>Vertebrata</taxon>
        <taxon>Euteleostomi</taxon>
        <taxon>Actinopterygii</taxon>
        <taxon>Neopterygii</taxon>
        <taxon>Teleostei</taxon>
        <taxon>Neoteleostei</taxon>
        <taxon>Acanthomorphata</taxon>
        <taxon>Ovalentaria</taxon>
        <taxon>Atherinomorphae</taxon>
        <taxon>Cyprinodontiformes</taxon>
        <taxon>Nothobranchiidae</taxon>
        <taxon>Nothobranchius</taxon>
    </lineage>
</organism>
<proteinExistence type="predicted"/>
<feature type="non-terminal residue" evidence="2">
    <location>
        <position position="75"/>
    </location>
</feature>
<feature type="non-terminal residue" evidence="2">
    <location>
        <position position="1"/>
    </location>
</feature>
<dbReference type="EMBL" id="HAEC01014756">
    <property type="protein sequence ID" value="SBQ82973.1"/>
    <property type="molecule type" value="Transcribed_RNA"/>
</dbReference>
<sequence length="75" mass="8440">CVCVCVWFWQVKDGKGRAEQQLWLPAGISSVCSLSEVLVYSARVLHSTTPVETTHTHAHTQTQTHTHTHADVQWD</sequence>
<evidence type="ECO:0000313" key="2">
    <source>
        <dbReference type="EMBL" id="SBQ82973.1"/>
    </source>
</evidence>
<dbReference type="AlphaFoldDB" id="A0A1A8HHP3"/>
<protein>
    <submittedName>
        <fullName evidence="2">Thrombospondin, type I, domain containing 7Ba</fullName>
    </submittedName>
</protein>
<reference evidence="2" key="2">
    <citation type="submission" date="2016-06" db="EMBL/GenBank/DDBJ databases">
        <title>The genome of a short-lived fish provides insights into sex chromosome evolution and the genetic control of aging.</title>
        <authorList>
            <person name="Reichwald K."/>
            <person name="Felder M."/>
            <person name="Petzold A."/>
            <person name="Koch P."/>
            <person name="Groth M."/>
            <person name="Platzer M."/>
        </authorList>
    </citation>
    <scope>NUCLEOTIDE SEQUENCE</scope>
    <source>
        <tissue evidence="2">Brain</tissue>
    </source>
</reference>
<gene>
    <name evidence="2" type="primary">THSD7BA</name>
</gene>
<feature type="region of interest" description="Disordered" evidence="1">
    <location>
        <begin position="52"/>
        <end position="75"/>
    </location>
</feature>
<name>A0A1A8HHP3_9TELE</name>
<reference evidence="2" key="1">
    <citation type="submission" date="2016-05" db="EMBL/GenBank/DDBJ databases">
        <authorList>
            <person name="Lavstsen T."/>
            <person name="Jespersen J.S."/>
        </authorList>
    </citation>
    <scope>NUCLEOTIDE SEQUENCE</scope>
    <source>
        <tissue evidence="2">Brain</tissue>
    </source>
</reference>
<accession>A0A1A8HHP3</accession>
<evidence type="ECO:0000256" key="1">
    <source>
        <dbReference type="SAM" id="MobiDB-lite"/>
    </source>
</evidence>